<gene>
    <name evidence="1" type="ORF">BV25DRAFT_1913248</name>
</gene>
<dbReference type="EMBL" id="MU277194">
    <property type="protein sequence ID" value="KAI0065811.1"/>
    <property type="molecule type" value="Genomic_DNA"/>
</dbReference>
<evidence type="ECO:0000313" key="2">
    <source>
        <dbReference type="Proteomes" id="UP000814140"/>
    </source>
</evidence>
<sequence>MLWLSYGIVSMILMSPESKRLAEPDFVVMLVVIALQLGVIFCVAQIIVFTDSPALEEVRYYFWEFFGTQGRFWSFVLAPLQAIIRRVHSPHVPHATTDDSPSEEWIEVESMDFHILINLTRRPDPFDAYVVDQ</sequence>
<reference evidence="1" key="1">
    <citation type="submission" date="2021-03" db="EMBL/GenBank/DDBJ databases">
        <authorList>
            <consortium name="DOE Joint Genome Institute"/>
            <person name="Ahrendt S."/>
            <person name="Looney B.P."/>
            <person name="Miyauchi S."/>
            <person name="Morin E."/>
            <person name="Drula E."/>
            <person name="Courty P.E."/>
            <person name="Chicoki N."/>
            <person name="Fauchery L."/>
            <person name="Kohler A."/>
            <person name="Kuo A."/>
            <person name="Labutti K."/>
            <person name="Pangilinan J."/>
            <person name="Lipzen A."/>
            <person name="Riley R."/>
            <person name="Andreopoulos W."/>
            <person name="He G."/>
            <person name="Johnson J."/>
            <person name="Barry K.W."/>
            <person name="Grigoriev I.V."/>
            <person name="Nagy L."/>
            <person name="Hibbett D."/>
            <person name="Henrissat B."/>
            <person name="Matheny P.B."/>
            <person name="Labbe J."/>
            <person name="Martin F."/>
        </authorList>
    </citation>
    <scope>NUCLEOTIDE SEQUENCE</scope>
    <source>
        <strain evidence="1">HHB10654</strain>
    </source>
</reference>
<dbReference type="Proteomes" id="UP000814140">
    <property type="component" value="Unassembled WGS sequence"/>
</dbReference>
<accession>A0ACB8TCG9</accession>
<comment type="caution">
    <text evidence="1">The sequence shown here is derived from an EMBL/GenBank/DDBJ whole genome shotgun (WGS) entry which is preliminary data.</text>
</comment>
<keyword evidence="2" id="KW-1185">Reference proteome</keyword>
<reference evidence="1" key="2">
    <citation type="journal article" date="2022" name="New Phytol.">
        <title>Evolutionary transition to the ectomycorrhizal habit in the genomes of a hyperdiverse lineage of mushroom-forming fungi.</title>
        <authorList>
            <person name="Looney B."/>
            <person name="Miyauchi S."/>
            <person name="Morin E."/>
            <person name="Drula E."/>
            <person name="Courty P.E."/>
            <person name="Kohler A."/>
            <person name="Kuo A."/>
            <person name="LaButti K."/>
            <person name="Pangilinan J."/>
            <person name="Lipzen A."/>
            <person name="Riley R."/>
            <person name="Andreopoulos W."/>
            <person name="He G."/>
            <person name="Johnson J."/>
            <person name="Nolan M."/>
            <person name="Tritt A."/>
            <person name="Barry K.W."/>
            <person name="Grigoriev I.V."/>
            <person name="Nagy L.G."/>
            <person name="Hibbett D."/>
            <person name="Henrissat B."/>
            <person name="Matheny P.B."/>
            <person name="Labbe J."/>
            <person name="Martin F.M."/>
        </authorList>
    </citation>
    <scope>NUCLEOTIDE SEQUENCE</scope>
    <source>
        <strain evidence="1">HHB10654</strain>
    </source>
</reference>
<protein>
    <submittedName>
        <fullName evidence="1">Uncharacterized protein</fullName>
    </submittedName>
</protein>
<organism evidence="1 2">
    <name type="scientific">Artomyces pyxidatus</name>
    <dbReference type="NCBI Taxonomy" id="48021"/>
    <lineage>
        <taxon>Eukaryota</taxon>
        <taxon>Fungi</taxon>
        <taxon>Dikarya</taxon>
        <taxon>Basidiomycota</taxon>
        <taxon>Agaricomycotina</taxon>
        <taxon>Agaricomycetes</taxon>
        <taxon>Russulales</taxon>
        <taxon>Auriscalpiaceae</taxon>
        <taxon>Artomyces</taxon>
    </lineage>
</organism>
<evidence type="ECO:0000313" key="1">
    <source>
        <dbReference type="EMBL" id="KAI0065811.1"/>
    </source>
</evidence>
<name>A0ACB8TCG9_9AGAM</name>
<proteinExistence type="predicted"/>